<feature type="transmembrane region" description="Helical" evidence="9">
    <location>
        <begin position="341"/>
        <end position="361"/>
    </location>
</feature>
<dbReference type="STRING" id="6573.A0A210QG03"/>
<comment type="similarity">
    <text evidence="2">Belongs to the SID1 family.</text>
</comment>
<feature type="transmembrane region" description="Helical" evidence="9">
    <location>
        <begin position="574"/>
        <end position="594"/>
    </location>
</feature>
<dbReference type="PANTHER" id="PTHR12185">
    <property type="entry name" value="SID1 TRANSMEMBRANE FAMILY MEMEBER"/>
    <property type="match status" value="1"/>
</dbReference>
<feature type="transmembrane region" description="Helical" evidence="9">
    <location>
        <begin position="600"/>
        <end position="620"/>
    </location>
</feature>
<dbReference type="OrthoDB" id="416618at2759"/>
<feature type="region of interest" description="Disordered" evidence="8">
    <location>
        <begin position="709"/>
        <end position="728"/>
    </location>
</feature>
<protein>
    <submittedName>
        <fullName evidence="11">SID1 transmembrane family member 1</fullName>
    </submittedName>
</protein>
<feature type="signal peptide" evidence="10">
    <location>
        <begin position="1"/>
        <end position="25"/>
    </location>
</feature>
<dbReference type="GO" id="GO:0051033">
    <property type="term" value="F:RNA transmembrane transporter activity"/>
    <property type="evidence" value="ECO:0007669"/>
    <property type="project" value="TreeGrafter"/>
</dbReference>
<evidence type="ECO:0000256" key="4">
    <source>
        <dbReference type="ARBA" id="ARBA00022729"/>
    </source>
</evidence>
<dbReference type="GO" id="GO:0003725">
    <property type="term" value="F:double-stranded RNA binding"/>
    <property type="evidence" value="ECO:0007669"/>
    <property type="project" value="TreeGrafter"/>
</dbReference>
<keyword evidence="7" id="KW-0325">Glycoprotein</keyword>
<dbReference type="GO" id="GO:0005886">
    <property type="term" value="C:plasma membrane"/>
    <property type="evidence" value="ECO:0007669"/>
    <property type="project" value="TreeGrafter"/>
</dbReference>
<evidence type="ECO:0000256" key="8">
    <source>
        <dbReference type="SAM" id="MobiDB-lite"/>
    </source>
</evidence>
<organism evidence="11 12">
    <name type="scientific">Mizuhopecten yessoensis</name>
    <name type="common">Japanese scallop</name>
    <name type="synonym">Patinopecten yessoensis</name>
    <dbReference type="NCBI Taxonomy" id="6573"/>
    <lineage>
        <taxon>Eukaryota</taxon>
        <taxon>Metazoa</taxon>
        <taxon>Spiralia</taxon>
        <taxon>Lophotrochozoa</taxon>
        <taxon>Mollusca</taxon>
        <taxon>Bivalvia</taxon>
        <taxon>Autobranchia</taxon>
        <taxon>Pteriomorphia</taxon>
        <taxon>Pectinida</taxon>
        <taxon>Pectinoidea</taxon>
        <taxon>Pectinidae</taxon>
        <taxon>Mizuhopecten</taxon>
    </lineage>
</organism>
<keyword evidence="3 9" id="KW-0812">Transmembrane</keyword>
<keyword evidence="4 10" id="KW-0732">Signal</keyword>
<evidence type="ECO:0000256" key="6">
    <source>
        <dbReference type="ARBA" id="ARBA00023136"/>
    </source>
</evidence>
<evidence type="ECO:0000256" key="2">
    <source>
        <dbReference type="ARBA" id="ARBA00006618"/>
    </source>
</evidence>
<dbReference type="Proteomes" id="UP000242188">
    <property type="component" value="Unassembled WGS sequence"/>
</dbReference>
<dbReference type="GO" id="GO:0005764">
    <property type="term" value="C:lysosome"/>
    <property type="evidence" value="ECO:0007669"/>
    <property type="project" value="TreeGrafter"/>
</dbReference>
<evidence type="ECO:0000256" key="1">
    <source>
        <dbReference type="ARBA" id="ARBA00004141"/>
    </source>
</evidence>
<accession>A0A210QG03</accession>
<gene>
    <name evidence="11" type="ORF">KP79_PYT21911</name>
</gene>
<feature type="transmembrane region" description="Helical" evidence="9">
    <location>
        <begin position="518"/>
        <end position="538"/>
    </location>
</feature>
<feature type="transmembrane region" description="Helical" evidence="9">
    <location>
        <begin position="300"/>
        <end position="320"/>
    </location>
</feature>
<feature type="compositionally biased region" description="Polar residues" evidence="8">
    <location>
        <begin position="710"/>
        <end position="728"/>
    </location>
</feature>
<keyword evidence="12" id="KW-1185">Reference proteome</keyword>
<feature type="transmembrane region" description="Helical" evidence="9">
    <location>
        <begin position="434"/>
        <end position="456"/>
    </location>
</feature>
<evidence type="ECO:0000256" key="7">
    <source>
        <dbReference type="ARBA" id="ARBA00023180"/>
    </source>
</evidence>
<comment type="caution">
    <text evidence="11">The sequence shown here is derived from an EMBL/GenBank/DDBJ whole genome shotgun (WGS) entry which is preliminary data.</text>
</comment>
<evidence type="ECO:0000313" key="12">
    <source>
        <dbReference type="Proteomes" id="UP000242188"/>
    </source>
</evidence>
<keyword evidence="6 9" id="KW-0472">Membrane</keyword>
<evidence type="ECO:0000313" key="11">
    <source>
        <dbReference type="EMBL" id="OWF47674.1"/>
    </source>
</evidence>
<dbReference type="AlphaFoldDB" id="A0A210QG03"/>
<sequence>MSNMGICRYVYCLCIMYVFSYQVSGNQLQSEERYRKRSVTVVRCDLLQGKFGVNVTNNTDKKREVIYEFNYRLDDETIALRVTVASLAASKDNPVLFGVRQQHGTMSWKLPFNDPEHTSTYNVVSRNLCPFPVTNKNSSAMYQTIFVDVYSFSINLLPFSILVDFVKDFNLRIDEIRNVNIAPSEPKYFMYTFPDNVDSVLVHAKSDSDLCMIFSVQDVKCPVFDLEQSVEFSGIHQTMTKQATITVKKSNYDQKSFYIVTVLKPSDYACNGKETTQAPDYSRKKQLTLQVHGGISSEMYVWPILAALAVFIIFYIVAIVQCRRKRKSCVCSCVEKEPHDFCCNLFTIAIFYGLPVVQLVMTYQTGLESSGDQDICYYNFECSRPLGVLSSFNNVFSNIGYILLGILFLLVVWKSDLSSENRQGNLGEETENKDLLYAMGLGLVMEGLMSGCYHVCPNRSNFQFDTSFMYILTFLCMLRVLRCLDPNIAPTARNSYSVMAIVVFISVLGVLFGTNIFWILFGVVNILATLFLHLYVYFIGDKHEETCCDVLKKICNCMRCMCDHLSKPQCDCRLAMLITATLFNLLVAICGLVIQPSDFASFLLVIFIGNLILYCVFYFILMKCKLKKKIAYSRIVCVVLACIAWIAAIYFFMAHLTSWGLTPAQSRVGNKDCMVLDFYDAHDVWHFLSAIALFLSFLVLLALNDDLDPTSDQSRSEQQQNNDRNTQI</sequence>
<dbReference type="InterPro" id="IPR025958">
    <property type="entry name" value="SID1_TM_fam"/>
</dbReference>
<proteinExistence type="inferred from homology"/>
<dbReference type="Pfam" id="PF13965">
    <property type="entry name" value="SID-1_RNA_chan"/>
    <property type="match status" value="2"/>
</dbReference>
<feature type="chain" id="PRO_5013143447" evidence="10">
    <location>
        <begin position="26"/>
        <end position="728"/>
    </location>
</feature>
<keyword evidence="5 9" id="KW-1133">Transmembrane helix</keyword>
<evidence type="ECO:0000256" key="9">
    <source>
        <dbReference type="SAM" id="Phobius"/>
    </source>
</evidence>
<dbReference type="EMBL" id="NEDP02003827">
    <property type="protein sequence ID" value="OWF47674.1"/>
    <property type="molecule type" value="Genomic_DNA"/>
</dbReference>
<name>A0A210QG03_MIZYE</name>
<comment type="subcellular location">
    <subcellularLocation>
        <location evidence="1">Membrane</location>
        <topology evidence="1">Multi-pass membrane protein</topology>
    </subcellularLocation>
</comment>
<evidence type="ECO:0000256" key="5">
    <source>
        <dbReference type="ARBA" id="ARBA00022989"/>
    </source>
</evidence>
<feature type="transmembrane region" description="Helical" evidence="9">
    <location>
        <begin position="496"/>
        <end position="512"/>
    </location>
</feature>
<evidence type="ECO:0000256" key="10">
    <source>
        <dbReference type="SAM" id="SignalP"/>
    </source>
</evidence>
<feature type="transmembrane region" description="Helical" evidence="9">
    <location>
        <begin position="632"/>
        <end position="653"/>
    </location>
</feature>
<dbReference type="PANTHER" id="PTHR12185:SF14">
    <property type="entry name" value="CHOLESTEROL UPTAKE PROTEIN 1"/>
    <property type="match status" value="1"/>
</dbReference>
<feature type="transmembrane region" description="Helical" evidence="9">
    <location>
        <begin position="395"/>
        <end position="413"/>
    </location>
</feature>
<evidence type="ECO:0000256" key="3">
    <source>
        <dbReference type="ARBA" id="ARBA00022692"/>
    </source>
</evidence>
<feature type="transmembrane region" description="Helical" evidence="9">
    <location>
        <begin position="468"/>
        <end position="484"/>
    </location>
</feature>
<feature type="transmembrane region" description="Helical" evidence="9">
    <location>
        <begin position="684"/>
        <end position="703"/>
    </location>
</feature>
<reference evidence="11 12" key="1">
    <citation type="journal article" date="2017" name="Nat. Ecol. Evol.">
        <title>Scallop genome provides insights into evolution of bilaterian karyotype and development.</title>
        <authorList>
            <person name="Wang S."/>
            <person name="Zhang J."/>
            <person name="Jiao W."/>
            <person name="Li J."/>
            <person name="Xun X."/>
            <person name="Sun Y."/>
            <person name="Guo X."/>
            <person name="Huan P."/>
            <person name="Dong B."/>
            <person name="Zhang L."/>
            <person name="Hu X."/>
            <person name="Sun X."/>
            <person name="Wang J."/>
            <person name="Zhao C."/>
            <person name="Wang Y."/>
            <person name="Wang D."/>
            <person name="Huang X."/>
            <person name="Wang R."/>
            <person name="Lv J."/>
            <person name="Li Y."/>
            <person name="Zhang Z."/>
            <person name="Liu B."/>
            <person name="Lu W."/>
            <person name="Hui Y."/>
            <person name="Liang J."/>
            <person name="Zhou Z."/>
            <person name="Hou R."/>
            <person name="Li X."/>
            <person name="Liu Y."/>
            <person name="Li H."/>
            <person name="Ning X."/>
            <person name="Lin Y."/>
            <person name="Zhao L."/>
            <person name="Xing Q."/>
            <person name="Dou J."/>
            <person name="Li Y."/>
            <person name="Mao J."/>
            <person name="Guo H."/>
            <person name="Dou H."/>
            <person name="Li T."/>
            <person name="Mu C."/>
            <person name="Jiang W."/>
            <person name="Fu Q."/>
            <person name="Fu X."/>
            <person name="Miao Y."/>
            <person name="Liu J."/>
            <person name="Yu Q."/>
            <person name="Li R."/>
            <person name="Liao H."/>
            <person name="Li X."/>
            <person name="Kong Y."/>
            <person name="Jiang Z."/>
            <person name="Chourrout D."/>
            <person name="Li R."/>
            <person name="Bao Z."/>
        </authorList>
    </citation>
    <scope>NUCLEOTIDE SEQUENCE [LARGE SCALE GENOMIC DNA]</scope>
    <source>
        <strain evidence="11 12">PY_sf001</strain>
    </source>
</reference>